<dbReference type="InterPro" id="IPR011010">
    <property type="entry name" value="DNA_brk_join_enz"/>
</dbReference>
<dbReference type="PROSITE" id="PS51898">
    <property type="entry name" value="TYR_RECOMBINASE"/>
    <property type="match status" value="1"/>
</dbReference>
<dbReference type="SUPFAM" id="SSF56349">
    <property type="entry name" value="DNA breaking-rejoining enzymes"/>
    <property type="match status" value="1"/>
</dbReference>
<dbReference type="InterPro" id="IPR002104">
    <property type="entry name" value="Integrase_catalytic"/>
</dbReference>
<organism evidence="5 6">
    <name type="scientific">Acidiphilium acidophilum</name>
    <name type="common">Thiobacillus acidophilus</name>
    <dbReference type="NCBI Taxonomy" id="76588"/>
    <lineage>
        <taxon>Bacteria</taxon>
        <taxon>Pseudomonadati</taxon>
        <taxon>Pseudomonadota</taxon>
        <taxon>Alphaproteobacteria</taxon>
        <taxon>Acetobacterales</taxon>
        <taxon>Acidocellaceae</taxon>
        <taxon>Acidiphilium</taxon>
    </lineage>
</organism>
<evidence type="ECO:0000313" key="4">
    <source>
        <dbReference type="EMBL" id="MDX5929705.1"/>
    </source>
</evidence>
<proteinExistence type="predicted"/>
<feature type="domain" description="Tyr recombinase" evidence="3">
    <location>
        <begin position="209"/>
        <end position="394"/>
    </location>
</feature>
<dbReference type="EMBL" id="JAWXYB010000018">
    <property type="protein sequence ID" value="MDX5929705.1"/>
    <property type="molecule type" value="Genomic_DNA"/>
</dbReference>
<dbReference type="EMBL" id="JAWXYB010000018">
    <property type="protein sequence ID" value="MDX5929881.1"/>
    <property type="molecule type" value="Genomic_DNA"/>
</dbReference>
<protein>
    <submittedName>
        <fullName evidence="5">Tyrosine-type recombinase/integrase</fullName>
    </submittedName>
</protein>
<reference evidence="5 6" key="1">
    <citation type="submission" date="2023-11" db="EMBL/GenBank/DDBJ databases">
        <title>MicrobeMod: A computational toolkit for identifying prokaryotic methylation and restriction-modification with nanopore sequencing.</title>
        <authorList>
            <person name="Crits-Christoph A."/>
            <person name="Kang S.C."/>
            <person name="Lee H."/>
            <person name="Ostrov N."/>
        </authorList>
    </citation>
    <scope>NUCLEOTIDE SEQUENCE [LARGE SCALE GENOMIC DNA]</scope>
    <source>
        <strain evidence="5 6">DSMZ 700</strain>
    </source>
</reference>
<dbReference type="GO" id="GO:0003677">
    <property type="term" value="F:DNA binding"/>
    <property type="evidence" value="ECO:0007669"/>
    <property type="project" value="InterPro"/>
</dbReference>
<dbReference type="GO" id="GO:0006310">
    <property type="term" value="P:DNA recombination"/>
    <property type="evidence" value="ECO:0007669"/>
    <property type="project" value="UniProtKB-KW"/>
</dbReference>
<keyword evidence="2" id="KW-0233">DNA recombination</keyword>
<evidence type="ECO:0000313" key="6">
    <source>
        <dbReference type="Proteomes" id="UP001279553"/>
    </source>
</evidence>
<sequence>MPQYLQTCIEPYLDSFAESFAAENYTAGTVKTYQSILRKVGHAMDVEGISPSALTLDMAEHLGRKVPRKKTGSVWPYRLARRFAQHLLDIGVTQPVPLTEAQQARAILLANFETYLVKHRGLSPRTIYHTLRFANRFLDHRFGDAIVDPGRLRPADVISFIEHVLAGARRDKTVATHVRIFLQYLFGSGATATNLALSVPRAAKRWGARLPRHLSPEGVEAVLACVRDSPRHGARDYAMLLIMARLGLRAAEVIAIQLDDINWRAGELLVRGKGKLHDRVPISAEVGEALSRYLREERGPASCRTMFVTHRAPYRPFKDSQIVNAVLKDALKATGQKPVTPYVGSHLLRHSLATQLVNSGASLDEVGDVLRHRSRTSTMIYARLDIDGLRSVAMPWPGAGGAQ</sequence>
<gene>
    <name evidence="4" type="ORF">SIL87_02845</name>
    <name evidence="5" type="ORF">SIL87_03780</name>
</gene>
<dbReference type="GO" id="GO:0015074">
    <property type="term" value="P:DNA integration"/>
    <property type="evidence" value="ECO:0007669"/>
    <property type="project" value="UniProtKB-KW"/>
</dbReference>
<dbReference type="Proteomes" id="UP001279553">
    <property type="component" value="Unassembled WGS sequence"/>
</dbReference>
<evidence type="ECO:0000256" key="1">
    <source>
        <dbReference type="ARBA" id="ARBA00022908"/>
    </source>
</evidence>
<dbReference type="AlphaFoldDB" id="A0AAW9DMH5"/>
<evidence type="ECO:0000259" key="3">
    <source>
        <dbReference type="PROSITE" id="PS51898"/>
    </source>
</evidence>
<name>A0AAW9DMH5_ACIAO</name>
<dbReference type="Gene3D" id="1.10.443.10">
    <property type="entry name" value="Intergrase catalytic core"/>
    <property type="match status" value="1"/>
</dbReference>
<keyword evidence="1" id="KW-0229">DNA integration</keyword>
<comment type="caution">
    <text evidence="5">The sequence shown here is derived from an EMBL/GenBank/DDBJ whole genome shotgun (WGS) entry which is preliminary data.</text>
</comment>
<dbReference type="RefSeq" id="WP_288006472.1">
    <property type="nucleotide sequence ID" value="NZ_JAWXYB010000018.1"/>
</dbReference>
<evidence type="ECO:0000313" key="5">
    <source>
        <dbReference type="EMBL" id="MDX5929881.1"/>
    </source>
</evidence>
<keyword evidence="6" id="KW-1185">Reference proteome</keyword>
<dbReference type="PANTHER" id="PTHR30349:SF90">
    <property type="entry name" value="TYROSINE RECOMBINASE XERD"/>
    <property type="match status" value="1"/>
</dbReference>
<evidence type="ECO:0000256" key="2">
    <source>
        <dbReference type="ARBA" id="ARBA00023172"/>
    </source>
</evidence>
<dbReference type="PANTHER" id="PTHR30349">
    <property type="entry name" value="PHAGE INTEGRASE-RELATED"/>
    <property type="match status" value="1"/>
</dbReference>
<dbReference type="InterPro" id="IPR013762">
    <property type="entry name" value="Integrase-like_cat_sf"/>
</dbReference>
<dbReference type="InterPro" id="IPR050090">
    <property type="entry name" value="Tyrosine_recombinase_XerCD"/>
</dbReference>
<accession>A0AAW9DMH5</accession>
<dbReference type="Pfam" id="PF00589">
    <property type="entry name" value="Phage_integrase"/>
    <property type="match status" value="1"/>
</dbReference>